<protein>
    <submittedName>
        <fullName evidence="2">Uncharacterized protein</fullName>
    </submittedName>
</protein>
<feature type="transmembrane region" description="Helical" evidence="1">
    <location>
        <begin position="12"/>
        <end position="29"/>
    </location>
</feature>
<organism evidence="2">
    <name type="scientific">viral metagenome</name>
    <dbReference type="NCBI Taxonomy" id="1070528"/>
    <lineage>
        <taxon>unclassified sequences</taxon>
        <taxon>metagenomes</taxon>
        <taxon>organismal metagenomes</taxon>
    </lineage>
</organism>
<reference evidence="2" key="1">
    <citation type="submission" date="2020-03" db="EMBL/GenBank/DDBJ databases">
        <title>The deep terrestrial virosphere.</title>
        <authorList>
            <person name="Holmfeldt K."/>
            <person name="Nilsson E."/>
            <person name="Simone D."/>
            <person name="Lopez-Fernandez M."/>
            <person name="Wu X."/>
            <person name="de Brujin I."/>
            <person name="Lundin D."/>
            <person name="Andersson A."/>
            <person name="Bertilsson S."/>
            <person name="Dopson M."/>
        </authorList>
    </citation>
    <scope>NUCLEOTIDE SEQUENCE</scope>
    <source>
        <strain evidence="2">MM415B04217</strain>
    </source>
</reference>
<sequence length="110" mass="12131">MDGQKTPTWQVVAMSAISLLLLLASILMNETRSDIREVRAQIMSFGSRLASVETAATFQYVQAKERQEVIITAIDKVIDGQKANTAAITNLLIDRNIVGKSWQNQAAPKQ</sequence>
<keyword evidence="1" id="KW-1133">Transmembrane helix</keyword>
<keyword evidence="1" id="KW-0812">Transmembrane</keyword>
<accession>A0A6M3LGA6</accession>
<name>A0A6M3LGA6_9ZZZZ</name>
<dbReference type="AlphaFoldDB" id="A0A6M3LGA6"/>
<keyword evidence="1" id="KW-0472">Membrane</keyword>
<evidence type="ECO:0000256" key="1">
    <source>
        <dbReference type="SAM" id="Phobius"/>
    </source>
</evidence>
<evidence type="ECO:0000313" key="2">
    <source>
        <dbReference type="EMBL" id="QJA93453.1"/>
    </source>
</evidence>
<dbReference type="EMBL" id="MT143150">
    <property type="protein sequence ID" value="QJA93453.1"/>
    <property type="molecule type" value="Genomic_DNA"/>
</dbReference>
<proteinExistence type="predicted"/>
<gene>
    <name evidence="2" type="ORF">MM415B04217_0005</name>
</gene>